<proteinExistence type="predicted"/>
<dbReference type="EMBL" id="QJKJ01002062">
    <property type="protein sequence ID" value="RDY04523.1"/>
    <property type="molecule type" value="Genomic_DNA"/>
</dbReference>
<dbReference type="Proteomes" id="UP000257109">
    <property type="component" value="Unassembled WGS sequence"/>
</dbReference>
<sequence length="214" mass="25834">MTKDIFGKNKDEFDLRLIYDRRIDGRTYNMPTVSKIATLIMGYFGTTFSHRDILVQKKDKRLQHVCELHPTYLPLQYPLLFAYGEDGYKRDFLHRNISSMLSNLSYHTITMREYVYNFTCNPNLIEIKRFLANKRLKLKDRHDIMTRVFRMKLQLLIEELNNMFPDSSYIDRIISVEIPNKTRHPFLYERIKAFIFHGGYMTSRFSKENQLFRY</sequence>
<dbReference type="PANTHER" id="PTHR45786">
    <property type="entry name" value="DNA BINDING PROTEIN-LIKE"/>
    <property type="match status" value="1"/>
</dbReference>
<evidence type="ECO:0000313" key="2">
    <source>
        <dbReference type="EMBL" id="RDY04523.1"/>
    </source>
</evidence>
<dbReference type="PANTHER" id="PTHR45786:SF66">
    <property type="entry name" value="HOOK MOTIF PROTEIN, PUTATIVE-RELATED"/>
    <property type="match status" value="1"/>
</dbReference>
<organism evidence="2 3">
    <name type="scientific">Mucuna pruriens</name>
    <name type="common">Velvet bean</name>
    <name type="synonym">Dolichos pruriens</name>
    <dbReference type="NCBI Taxonomy" id="157652"/>
    <lineage>
        <taxon>Eukaryota</taxon>
        <taxon>Viridiplantae</taxon>
        <taxon>Streptophyta</taxon>
        <taxon>Embryophyta</taxon>
        <taxon>Tracheophyta</taxon>
        <taxon>Spermatophyta</taxon>
        <taxon>Magnoliopsida</taxon>
        <taxon>eudicotyledons</taxon>
        <taxon>Gunneridae</taxon>
        <taxon>Pentapetalae</taxon>
        <taxon>rosids</taxon>
        <taxon>fabids</taxon>
        <taxon>Fabales</taxon>
        <taxon>Fabaceae</taxon>
        <taxon>Papilionoideae</taxon>
        <taxon>50 kb inversion clade</taxon>
        <taxon>NPAAA clade</taxon>
        <taxon>indigoferoid/millettioid clade</taxon>
        <taxon>Phaseoleae</taxon>
        <taxon>Mucuna</taxon>
    </lineage>
</organism>
<comment type="caution">
    <text evidence="2">The sequence shown here is derived from an EMBL/GenBank/DDBJ whole genome shotgun (WGS) entry which is preliminary data.</text>
</comment>
<dbReference type="OrthoDB" id="1429799at2759"/>
<accession>A0A371HNY7</accession>
<protein>
    <recommendedName>
        <fullName evidence="1">Helitron helicase-like domain-containing protein</fullName>
    </recommendedName>
</protein>
<keyword evidence="3" id="KW-1185">Reference proteome</keyword>
<feature type="domain" description="Helitron helicase-like" evidence="1">
    <location>
        <begin position="118"/>
        <end position="166"/>
    </location>
</feature>
<dbReference type="AlphaFoldDB" id="A0A371HNY7"/>
<dbReference type="InterPro" id="IPR025476">
    <property type="entry name" value="Helitron_helicase-like"/>
</dbReference>
<feature type="non-terminal residue" evidence="2">
    <location>
        <position position="1"/>
    </location>
</feature>
<gene>
    <name evidence="2" type="ORF">CR513_11766</name>
</gene>
<dbReference type="STRING" id="157652.A0A371HNY7"/>
<dbReference type="Pfam" id="PF14214">
    <property type="entry name" value="Helitron_like_N"/>
    <property type="match status" value="1"/>
</dbReference>
<name>A0A371HNY7_MUCPR</name>
<reference evidence="2" key="1">
    <citation type="submission" date="2018-05" db="EMBL/GenBank/DDBJ databases">
        <title>Draft genome of Mucuna pruriens seed.</title>
        <authorList>
            <person name="Nnadi N.E."/>
            <person name="Vos R."/>
            <person name="Hasami M.H."/>
            <person name="Devisetty U.K."/>
            <person name="Aguiy J.C."/>
        </authorList>
    </citation>
    <scope>NUCLEOTIDE SEQUENCE [LARGE SCALE GENOMIC DNA]</scope>
    <source>
        <strain evidence="2">JCA_2017</strain>
    </source>
</reference>
<evidence type="ECO:0000259" key="1">
    <source>
        <dbReference type="Pfam" id="PF14214"/>
    </source>
</evidence>
<evidence type="ECO:0000313" key="3">
    <source>
        <dbReference type="Proteomes" id="UP000257109"/>
    </source>
</evidence>